<sequence>MSITIMSGSESILLSAAESQPPDVDCVKCDCCGLTEECTIEYIEKIRECYQGKWICGLCAEAIKDEAGRCERMMISSDEALSRHLSFCKTFQSSMSPPPDPTIRMIAAMRQILRRSLESPKMRSMPCSPTRDSNRGLKRWALTRSESCIPTLSLVDGSDDDHGEEVV</sequence>
<evidence type="ECO:0000313" key="2">
    <source>
        <dbReference type="Proteomes" id="UP001454036"/>
    </source>
</evidence>
<dbReference type="PANTHER" id="PTHR33108">
    <property type="entry name" value="OS01G0745000 PROTEIN"/>
    <property type="match status" value="1"/>
</dbReference>
<dbReference type="EMBL" id="BAABME010005940">
    <property type="protein sequence ID" value="GAA0167035.1"/>
    <property type="molecule type" value="Genomic_DNA"/>
</dbReference>
<dbReference type="AlphaFoldDB" id="A0AAV3QSM1"/>
<organism evidence="1 2">
    <name type="scientific">Lithospermum erythrorhizon</name>
    <name type="common">Purple gromwell</name>
    <name type="synonym">Lithospermum officinale var. erythrorhizon</name>
    <dbReference type="NCBI Taxonomy" id="34254"/>
    <lineage>
        <taxon>Eukaryota</taxon>
        <taxon>Viridiplantae</taxon>
        <taxon>Streptophyta</taxon>
        <taxon>Embryophyta</taxon>
        <taxon>Tracheophyta</taxon>
        <taxon>Spermatophyta</taxon>
        <taxon>Magnoliopsida</taxon>
        <taxon>eudicotyledons</taxon>
        <taxon>Gunneridae</taxon>
        <taxon>Pentapetalae</taxon>
        <taxon>asterids</taxon>
        <taxon>lamiids</taxon>
        <taxon>Boraginales</taxon>
        <taxon>Boraginaceae</taxon>
        <taxon>Boraginoideae</taxon>
        <taxon>Lithospermeae</taxon>
        <taxon>Lithospermum</taxon>
    </lineage>
</organism>
<gene>
    <name evidence="1" type="ORF">LIER_22060</name>
</gene>
<dbReference type="Pfam" id="PF07911">
    <property type="entry name" value="DUF1677"/>
    <property type="match status" value="1"/>
</dbReference>
<comment type="caution">
    <text evidence="1">The sequence shown here is derived from an EMBL/GenBank/DDBJ whole genome shotgun (WGS) entry which is preliminary data.</text>
</comment>
<accession>A0AAV3QSM1</accession>
<reference evidence="1 2" key="1">
    <citation type="submission" date="2024-01" db="EMBL/GenBank/DDBJ databases">
        <title>The complete chloroplast genome sequence of Lithospermum erythrorhizon: insights into the phylogenetic relationship among Boraginaceae species and the maternal lineages of purple gromwells.</title>
        <authorList>
            <person name="Okada T."/>
            <person name="Watanabe K."/>
        </authorList>
    </citation>
    <scope>NUCLEOTIDE SEQUENCE [LARGE SCALE GENOMIC DNA]</scope>
</reference>
<evidence type="ECO:0000313" key="1">
    <source>
        <dbReference type="EMBL" id="GAA0167035.1"/>
    </source>
</evidence>
<dbReference type="Proteomes" id="UP001454036">
    <property type="component" value="Unassembled WGS sequence"/>
</dbReference>
<name>A0AAV3QSM1_LITER</name>
<protein>
    <submittedName>
        <fullName evidence="1">Uncharacterized protein</fullName>
    </submittedName>
</protein>
<dbReference type="InterPro" id="IPR012876">
    <property type="entry name" value="DUF1677_pln"/>
</dbReference>
<proteinExistence type="predicted"/>
<dbReference type="PANTHER" id="PTHR33108:SF46">
    <property type="entry name" value="DUF1677 FAMILY PROTEIN"/>
    <property type="match status" value="1"/>
</dbReference>
<keyword evidence="2" id="KW-1185">Reference proteome</keyword>